<evidence type="ECO:0000256" key="1">
    <source>
        <dbReference type="ARBA" id="ARBA00006484"/>
    </source>
</evidence>
<organism evidence="4 5">
    <name type="scientific">Lederbergia graminis</name>
    <dbReference type="NCBI Taxonomy" id="735518"/>
    <lineage>
        <taxon>Bacteria</taxon>
        <taxon>Bacillati</taxon>
        <taxon>Bacillota</taxon>
        <taxon>Bacilli</taxon>
        <taxon>Bacillales</taxon>
        <taxon>Bacillaceae</taxon>
        <taxon>Lederbergia</taxon>
    </lineage>
</organism>
<keyword evidence="5" id="KW-1185">Reference proteome</keyword>
<evidence type="ECO:0000256" key="3">
    <source>
        <dbReference type="RuleBase" id="RU000363"/>
    </source>
</evidence>
<evidence type="ECO:0000313" key="5">
    <source>
        <dbReference type="Proteomes" id="UP001596147"/>
    </source>
</evidence>
<comment type="similarity">
    <text evidence="1 3">Belongs to the short-chain dehydrogenases/reductases (SDR) family.</text>
</comment>
<dbReference type="Pfam" id="PF00106">
    <property type="entry name" value="adh_short"/>
    <property type="match status" value="1"/>
</dbReference>
<dbReference type="RefSeq" id="WP_382350310.1">
    <property type="nucleotide sequence ID" value="NZ_JBHSMC010000011.1"/>
</dbReference>
<dbReference type="PRINTS" id="PR00080">
    <property type="entry name" value="SDRFAMILY"/>
</dbReference>
<proteinExistence type="inferred from homology"/>
<dbReference type="SUPFAM" id="SSF51735">
    <property type="entry name" value="NAD(P)-binding Rossmann-fold domains"/>
    <property type="match status" value="1"/>
</dbReference>
<accession>A0ABW0LGG2</accession>
<name>A0ABW0LGG2_9BACI</name>
<gene>
    <name evidence="4" type="primary">kduD</name>
    <name evidence="4" type="ORF">ACFPM4_08790</name>
</gene>
<dbReference type="PANTHER" id="PTHR42760">
    <property type="entry name" value="SHORT-CHAIN DEHYDROGENASES/REDUCTASES FAMILY MEMBER"/>
    <property type="match status" value="1"/>
</dbReference>
<reference evidence="5" key="1">
    <citation type="journal article" date="2019" name="Int. J. Syst. Evol. Microbiol.">
        <title>The Global Catalogue of Microorganisms (GCM) 10K type strain sequencing project: providing services to taxonomists for standard genome sequencing and annotation.</title>
        <authorList>
            <consortium name="The Broad Institute Genomics Platform"/>
            <consortium name="The Broad Institute Genome Sequencing Center for Infectious Disease"/>
            <person name="Wu L."/>
            <person name="Ma J."/>
        </authorList>
    </citation>
    <scope>NUCLEOTIDE SEQUENCE [LARGE SCALE GENOMIC DNA]</scope>
    <source>
        <strain evidence="5">CGMCC 1.12237</strain>
    </source>
</reference>
<sequence length="250" mass="27079">MIDFQLHGKTALVTGASRGLGQGMIIGLAKAGADIIGVGISDMTETRERVEALGRKFYPIQQDLSLPNSVEAVLDQAFQYKKRIDILVNNAGIIRRAPAEEFSDQDWEDVLNVNLNIVYKFSSLVGKHMLEHGAGKIINIASMLSFQGGKNVVAYTASKHGVVGLTKSLANEWAGRGVNVNAIAPGYMETDNTEALRQDTARNAFISSRIPAQHWGKPADLEGPVVFLASKASDYVHGHVLCVDGGWLNY</sequence>
<dbReference type="EC" id="1.1.1.127" evidence="4"/>
<protein>
    <submittedName>
        <fullName evidence="4">2-dehydro-3-deoxy-D-gluconate 5-dehydrogenase KduD</fullName>
        <ecNumber evidence="4">1.1.1.127</ecNumber>
    </submittedName>
</protein>
<dbReference type="InterPro" id="IPR011286">
    <property type="entry name" value="2-deoxy-D-gluc_3_DH"/>
</dbReference>
<comment type="caution">
    <text evidence="4">The sequence shown here is derived from an EMBL/GenBank/DDBJ whole genome shotgun (WGS) entry which is preliminary data.</text>
</comment>
<dbReference type="Gene3D" id="3.40.50.720">
    <property type="entry name" value="NAD(P)-binding Rossmann-like Domain"/>
    <property type="match status" value="1"/>
</dbReference>
<dbReference type="GO" id="GO:0047001">
    <property type="term" value="F:2-dehydro-3-deoxy-D-gluconate 5-dehydrogenase activity"/>
    <property type="evidence" value="ECO:0007669"/>
    <property type="project" value="UniProtKB-EC"/>
</dbReference>
<dbReference type="InterPro" id="IPR036291">
    <property type="entry name" value="NAD(P)-bd_dom_sf"/>
</dbReference>
<dbReference type="PROSITE" id="PS00061">
    <property type="entry name" value="ADH_SHORT"/>
    <property type="match status" value="1"/>
</dbReference>
<dbReference type="EMBL" id="JBHSMC010000011">
    <property type="protein sequence ID" value="MFC5464850.1"/>
    <property type="molecule type" value="Genomic_DNA"/>
</dbReference>
<dbReference type="Proteomes" id="UP001596147">
    <property type="component" value="Unassembled WGS sequence"/>
</dbReference>
<keyword evidence="2 4" id="KW-0560">Oxidoreductase</keyword>
<dbReference type="PANTHER" id="PTHR42760:SF5">
    <property type="entry name" value="2-DEHYDRO-3-DEOXY-D-GLUCONATE 5-DEHYDROGENASE"/>
    <property type="match status" value="1"/>
</dbReference>
<dbReference type="InterPro" id="IPR002347">
    <property type="entry name" value="SDR_fam"/>
</dbReference>
<dbReference type="NCBIfam" id="TIGR01832">
    <property type="entry name" value="kduD"/>
    <property type="match status" value="1"/>
</dbReference>
<evidence type="ECO:0000256" key="2">
    <source>
        <dbReference type="ARBA" id="ARBA00023002"/>
    </source>
</evidence>
<evidence type="ECO:0000313" key="4">
    <source>
        <dbReference type="EMBL" id="MFC5464850.1"/>
    </source>
</evidence>
<dbReference type="PRINTS" id="PR00081">
    <property type="entry name" value="GDHRDH"/>
</dbReference>
<dbReference type="InterPro" id="IPR020904">
    <property type="entry name" value="Sc_DH/Rdtase_CS"/>
</dbReference>